<dbReference type="Proteomes" id="UP000323671">
    <property type="component" value="Chromosome"/>
</dbReference>
<keyword evidence="3" id="KW-1185">Reference proteome</keyword>
<protein>
    <recommendedName>
        <fullName evidence="4">DUF2782 domain-containing protein</fullName>
    </recommendedName>
</protein>
<feature type="chain" id="PRO_5023130774" description="DUF2782 domain-containing protein" evidence="1">
    <location>
        <begin position="20"/>
        <end position="111"/>
    </location>
</feature>
<feature type="signal peptide" evidence="1">
    <location>
        <begin position="1"/>
        <end position="19"/>
    </location>
</feature>
<accession>A0A5C1ECG5</accession>
<dbReference type="Gene3D" id="2.20.130.30">
    <property type="entry name" value="Protein of unknown function DUF2782"/>
    <property type="match status" value="1"/>
</dbReference>
<proteinExistence type="predicted"/>
<evidence type="ECO:0000256" key="1">
    <source>
        <dbReference type="SAM" id="SignalP"/>
    </source>
</evidence>
<name>A0A5C1ECG5_9RHOO</name>
<dbReference type="RefSeq" id="WP_054620347.1">
    <property type="nucleotide sequence ID" value="NZ_CP022579.1"/>
</dbReference>
<organism evidence="2 3">
    <name type="scientific">Oryzomicrobium terrae</name>
    <dbReference type="NCBI Taxonomy" id="1735038"/>
    <lineage>
        <taxon>Bacteria</taxon>
        <taxon>Pseudomonadati</taxon>
        <taxon>Pseudomonadota</taxon>
        <taxon>Betaproteobacteria</taxon>
        <taxon>Rhodocyclales</taxon>
        <taxon>Rhodocyclaceae</taxon>
        <taxon>Oryzomicrobium</taxon>
    </lineage>
</organism>
<evidence type="ECO:0000313" key="3">
    <source>
        <dbReference type="Proteomes" id="UP000323671"/>
    </source>
</evidence>
<dbReference type="InterPro" id="IPR021357">
    <property type="entry name" value="DUF2782"/>
</dbReference>
<evidence type="ECO:0008006" key="4">
    <source>
        <dbReference type="Google" id="ProtNLM"/>
    </source>
</evidence>
<dbReference type="KEGG" id="otr:OTERR_28690"/>
<evidence type="ECO:0000313" key="2">
    <source>
        <dbReference type="EMBL" id="QEL66345.1"/>
    </source>
</evidence>
<sequence>MKRTLLALLSLALAAPVVAQTAGRTPLPNVPPPPPEMAPFDAAIEPEVTIKKRDEDTVEEYRIKGRLYMVKVTPKVGPPYYLIDDRGDGNFTRRDSLDTGVRPPMWLIGTF</sequence>
<dbReference type="Pfam" id="PF11191">
    <property type="entry name" value="DUF2782"/>
    <property type="match status" value="1"/>
</dbReference>
<keyword evidence="1" id="KW-0732">Signal</keyword>
<dbReference type="EMBL" id="CP022579">
    <property type="protein sequence ID" value="QEL66345.1"/>
    <property type="molecule type" value="Genomic_DNA"/>
</dbReference>
<dbReference type="AlphaFoldDB" id="A0A5C1ECG5"/>
<gene>
    <name evidence="2" type="ORF">OTERR_28690</name>
</gene>
<reference evidence="2 3" key="1">
    <citation type="submission" date="2017-07" db="EMBL/GenBank/DDBJ databases">
        <title>Complete genome sequence of Oryzomicrobium terrae TPP412.</title>
        <authorList>
            <person name="Chiu L.-W."/>
            <person name="Lo K.-J."/>
            <person name="Tsai Y.-M."/>
            <person name="Lin S.-S."/>
            <person name="Kuo C.-H."/>
            <person name="Liu C.-T."/>
        </authorList>
    </citation>
    <scope>NUCLEOTIDE SEQUENCE [LARGE SCALE GENOMIC DNA]</scope>
    <source>
        <strain evidence="2 3">TPP412</strain>
    </source>
</reference>